<dbReference type="GeneID" id="20223929"/>
<dbReference type="InParanoid" id="F0Y3T5"/>
<dbReference type="Pfam" id="PF00063">
    <property type="entry name" value="Myosin_head"/>
    <property type="match status" value="1"/>
</dbReference>
<dbReference type="SMART" id="SM00242">
    <property type="entry name" value="MYSc"/>
    <property type="match status" value="1"/>
</dbReference>
<dbReference type="CDD" id="cd00124">
    <property type="entry name" value="MYSc"/>
    <property type="match status" value="1"/>
</dbReference>
<comment type="similarity">
    <text evidence="6">Belongs to the TRAFAC class myosin-kinesin ATPase superfamily. Myosin family.</text>
</comment>
<reference evidence="10 11" key="1">
    <citation type="journal article" date="2011" name="Proc. Natl. Acad. Sci. U.S.A.">
        <title>Niche of harmful alga Aureococcus anophagefferens revealed through ecogenomics.</title>
        <authorList>
            <person name="Gobler C.J."/>
            <person name="Berry D.L."/>
            <person name="Dyhrman S.T."/>
            <person name="Wilhelm S.W."/>
            <person name="Salamov A."/>
            <person name="Lobanov A.V."/>
            <person name="Zhang Y."/>
            <person name="Collier J.L."/>
            <person name="Wurch L.L."/>
            <person name="Kustka A.B."/>
            <person name="Dill B.D."/>
            <person name="Shah M."/>
            <person name="VerBerkmoes N.C."/>
            <person name="Kuo A."/>
            <person name="Terry A."/>
            <person name="Pangilinan J."/>
            <person name="Lindquist E.A."/>
            <person name="Lucas S."/>
            <person name="Paulsen I.T."/>
            <person name="Hattenrath-Lehmann T.K."/>
            <person name="Talmage S.C."/>
            <person name="Walker E.A."/>
            <person name="Koch F."/>
            <person name="Burson A.M."/>
            <person name="Marcoval M.A."/>
            <person name="Tang Y.Z."/>
            <person name="Lecleir G.R."/>
            <person name="Coyne K.J."/>
            <person name="Berg G.M."/>
            <person name="Bertrand E.M."/>
            <person name="Saito M.A."/>
            <person name="Gladyshev V.N."/>
            <person name="Grigoriev I.V."/>
        </authorList>
    </citation>
    <scope>NUCLEOTIDE SEQUENCE [LARGE SCALE GENOMIC DNA]</scope>
    <source>
        <strain evidence="11">CCMP 1984</strain>
    </source>
</reference>
<dbReference type="InterPro" id="IPR036961">
    <property type="entry name" value="Kinesin_motor_dom_sf"/>
</dbReference>
<feature type="region of interest" description="Disordered" evidence="8">
    <location>
        <begin position="632"/>
        <end position="661"/>
    </location>
</feature>
<sequence length="1519" mass="162854">MKIYVEDTVGSKVWARCTVPNPPERYVGGLVVDGVVEGRPMKVTLPPEEMVQEEVVELRDVEDLCDLGHVHEATILEAIERRCAAGRPYVAAGDVVLAVNPFKWLPLYTEDLRALHSDAPSSDETRRAAHVYSVSGAAARGAARGEDQSILVSGESGAGKTETVKLMLAHLADIAQHGSATKTIVAQVLRAGPLLESFGNAATLRNGNSSRFAKFLRVEFDRDTMAIESSWCETALLEKTRVVERASGERTYHVFYEHLRKREADAGRLDKVPSYLSEHPHAVADASAAHARGKDDLSSHGGMVDGLRAVCGLDDGEVAGLLHCVDAVLALGDVRFDTVVISTVDDDGCKVANPPALTGAAAALGCDRKLLERGLTLREIRSATVALSAESAADARDALAKELYSRVFDKVVALSNAATRRAEGDARPPGVVIGMLDLFGFEFYGAAGSANGFEQLLINLANERLQQRFVADVLARAQRELLAEGVPWTKVDFDDNAEVLRLIEARAGLVDILNEECVRGNSGNDSNFVDKLLNFHKGHACLATPKIKQHSDGEALPFTIAHYAGTVMYTSKGWVERNRDVLPTKLVEAMTTPVDGDGAHRPSFVVDEKASLSSPVALFAAAEAANLLRSKFGGGDGGRRASGRRPQRRGSHLSSQETVGSKFRSQLRDLMRQIAATKCRYVRCIRPNQGRKRERNAQLQRLLARPFSTCPNDAARPIDSKDAFHRLPVVEQLRCCGVLSALRVARAGYPDRKPLRAFVERFAVVGPAASATLERCRAAAEQAGLGDFDDAFDSYGGADDLDAPTAADLRHGDDEDLILDRAVVAAAAPWKAAALAIVDAVHDDAAPRSRAAAKQKRKKALAGRVFVGRTKVFLRDGALDDLEALRAAACFDRAATIQALARRHLTYAAFKRFKARLLVAQTHGRCYLARRAASRKRRVLRATVRFQAVWRGIDVRLVGYLASAKTASLALQTRLLRPKLARNRVAFVLEMKSKGERLDSLQSKLKNLGSPSQEEKKAPLPPPPRQKGSAVARGIFSSNARKDAAADLDREKQKEILEKARAEAAATVAAAREVATEASRALEELRSENAALRERCAGAEARAESWRAQATKAKQREAQLLAIVDEAKRECVLAREQTSRHLDESSALHGTDAHQSYGRLRQKLLQHSAHMAPALRKKLLEKRKPQQKVTVTQAELRGFVEALVAEGVHVLKHSTNGKAQKRKLKLTDGGAALYWEKPGGGAARSKGESYPLSECVEVRGAHDLDPAAQGKLLCGTKTLRKSMSAKNWPLAFSFIYAHRTIDVEFSDPEDTKLKLRYFKALVQEAKAKAMRSLLAADEECRGGRATGCCGGWRTTMGCGGGGGRGAAGGRGGRAAGRGGGRRAAAGGAAAAAAAAAMDVDDASISKSLSTSVDSSGLWRRGGPTSPPGGGNGGGSRVGAARALGSSQTSEPPLDDAPAPELAVSLASRPAASTNSAKGAASARSPKSRRGLRGATHRRLAPQPSPAGDGGVDTKASRDR</sequence>
<organism evidence="11">
    <name type="scientific">Aureococcus anophagefferens</name>
    <name type="common">Harmful bloom alga</name>
    <dbReference type="NCBI Taxonomy" id="44056"/>
    <lineage>
        <taxon>Eukaryota</taxon>
        <taxon>Sar</taxon>
        <taxon>Stramenopiles</taxon>
        <taxon>Ochrophyta</taxon>
        <taxon>Pelagophyceae</taxon>
        <taxon>Pelagomonadales</taxon>
        <taxon>Pelagomonadaceae</taxon>
        <taxon>Aureococcus</taxon>
    </lineage>
</organism>
<evidence type="ECO:0000256" key="8">
    <source>
        <dbReference type="SAM" id="MobiDB-lite"/>
    </source>
</evidence>
<feature type="region of interest" description="Disordered" evidence="8">
    <location>
        <begin position="1360"/>
        <end position="1382"/>
    </location>
</feature>
<proteinExistence type="inferred from homology"/>
<dbReference type="RefSeq" id="XP_009035305.1">
    <property type="nucleotide sequence ID" value="XM_009037057.1"/>
</dbReference>
<dbReference type="GO" id="GO:0005737">
    <property type="term" value="C:cytoplasm"/>
    <property type="evidence" value="ECO:0007669"/>
    <property type="project" value="TreeGrafter"/>
</dbReference>
<evidence type="ECO:0000313" key="10">
    <source>
        <dbReference type="EMBL" id="EGB10516.1"/>
    </source>
</evidence>
<dbReference type="PANTHER" id="PTHR13140">
    <property type="entry name" value="MYOSIN"/>
    <property type="match status" value="1"/>
</dbReference>
<feature type="domain" description="Myosin motor" evidence="9">
    <location>
        <begin position="59"/>
        <end position="887"/>
    </location>
</feature>
<protein>
    <recommendedName>
        <fullName evidence="9">Myosin motor domain-containing protein</fullName>
    </recommendedName>
</protein>
<dbReference type="GO" id="GO:0007015">
    <property type="term" value="P:actin filament organization"/>
    <property type="evidence" value="ECO:0007669"/>
    <property type="project" value="TreeGrafter"/>
</dbReference>
<keyword evidence="5 6" id="KW-0009">Actin-binding</keyword>
<dbReference type="PANTHER" id="PTHR13140:SF706">
    <property type="entry name" value="DILUTE CLASS UNCONVENTIONAL MYOSIN, ISOFORM C"/>
    <property type="match status" value="1"/>
</dbReference>
<accession>F0Y3T5</accession>
<keyword evidence="4 6" id="KW-0505">Motor protein</keyword>
<dbReference type="Proteomes" id="UP000002729">
    <property type="component" value="Unassembled WGS sequence"/>
</dbReference>
<dbReference type="Gene3D" id="3.40.850.10">
    <property type="entry name" value="Kinesin motor domain"/>
    <property type="match status" value="2"/>
</dbReference>
<evidence type="ECO:0000256" key="6">
    <source>
        <dbReference type="PROSITE-ProRule" id="PRU00782"/>
    </source>
</evidence>
<dbReference type="InterPro" id="IPR001609">
    <property type="entry name" value="Myosin_head_motor_dom-like"/>
</dbReference>
<dbReference type="eggNOG" id="KOG0160">
    <property type="taxonomic scope" value="Eukaryota"/>
</dbReference>
<dbReference type="GO" id="GO:0005524">
    <property type="term" value="F:ATP binding"/>
    <property type="evidence" value="ECO:0007669"/>
    <property type="project" value="UniProtKB-UniRule"/>
</dbReference>
<keyword evidence="11" id="KW-1185">Reference proteome</keyword>
<comment type="caution">
    <text evidence="6">Lacks conserved residue(s) required for the propagation of feature annotation.</text>
</comment>
<dbReference type="PROSITE" id="PS51456">
    <property type="entry name" value="MYOSIN_MOTOR"/>
    <property type="match status" value="1"/>
</dbReference>
<evidence type="ECO:0000256" key="3">
    <source>
        <dbReference type="ARBA" id="ARBA00023123"/>
    </source>
</evidence>
<keyword evidence="1 6" id="KW-0547">Nucleotide-binding</keyword>
<evidence type="ECO:0000256" key="5">
    <source>
        <dbReference type="ARBA" id="ARBA00023203"/>
    </source>
</evidence>
<dbReference type="InterPro" id="IPR011993">
    <property type="entry name" value="PH-like_dom_sf"/>
</dbReference>
<evidence type="ECO:0000313" key="11">
    <source>
        <dbReference type="Proteomes" id="UP000002729"/>
    </source>
</evidence>
<feature type="binding site" evidence="6">
    <location>
        <begin position="154"/>
        <end position="161"/>
    </location>
    <ligand>
        <name>ATP</name>
        <dbReference type="ChEBI" id="CHEBI:30616"/>
    </ligand>
</feature>
<dbReference type="GO" id="GO:0000146">
    <property type="term" value="F:microfilament motor activity"/>
    <property type="evidence" value="ECO:0007669"/>
    <property type="project" value="TreeGrafter"/>
</dbReference>
<evidence type="ECO:0000256" key="2">
    <source>
        <dbReference type="ARBA" id="ARBA00022840"/>
    </source>
</evidence>
<name>F0Y3T5_AURAN</name>
<dbReference type="KEGG" id="aaf:AURANDRAFT_62511"/>
<dbReference type="GO" id="GO:0016020">
    <property type="term" value="C:membrane"/>
    <property type="evidence" value="ECO:0007669"/>
    <property type="project" value="TreeGrafter"/>
</dbReference>
<dbReference type="Gene3D" id="2.30.29.30">
    <property type="entry name" value="Pleckstrin-homology domain (PH domain)/Phosphotyrosine-binding domain (PTB)"/>
    <property type="match status" value="1"/>
</dbReference>
<dbReference type="InterPro" id="IPR027417">
    <property type="entry name" value="P-loop_NTPase"/>
</dbReference>
<dbReference type="Gene3D" id="1.20.120.720">
    <property type="entry name" value="Myosin VI head, motor domain, U50 subdomain"/>
    <property type="match status" value="1"/>
</dbReference>
<evidence type="ECO:0000256" key="1">
    <source>
        <dbReference type="ARBA" id="ARBA00022741"/>
    </source>
</evidence>
<dbReference type="PRINTS" id="PR00193">
    <property type="entry name" value="MYOSINHEAVY"/>
</dbReference>
<dbReference type="Gene3D" id="1.20.5.4820">
    <property type="match status" value="1"/>
</dbReference>
<feature type="compositionally biased region" description="Gly residues" evidence="8">
    <location>
        <begin position="1427"/>
        <end position="1436"/>
    </location>
</feature>
<feature type="compositionally biased region" description="Basic residues" evidence="8">
    <location>
        <begin position="1485"/>
        <end position="1499"/>
    </location>
</feature>
<feature type="compositionally biased region" description="Basic residues" evidence="8">
    <location>
        <begin position="641"/>
        <end position="651"/>
    </location>
</feature>
<dbReference type="GO" id="GO:0016459">
    <property type="term" value="C:myosin complex"/>
    <property type="evidence" value="ECO:0007669"/>
    <property type="project" value="UniProtKB-KW"/>
</dbReference>
<feature type="compositionally biased region" description="Gly residues" evidence="8">
    <location>
        <begin position="1360"/>
        <end position="1378"/>
    </location>
</feature>
<evidence type="ECO:0000256" key="7">
    <source>
        <dbReference type="SAM" id="Coils"/>
    </source>
</evidence>
<feature type="region of interest" description="Disordered" evidence="8">
    <location>
        <begin position="1409"/>
        <end position="1519"/>
    </location>
</feature>
<dbReference type="GO" id="GO:0051015">
    <property type="term" value="F:actin filament binding"/>
    <property type="evidence" value="ECO:0007669"/>
    <property type="project" value="TreeGrafter"/>
</dbReference>
<keyword evidence="7" id="KW-0175">Coiled coil</keyword>
<evidence type="ECO:0000259" key="9">
    <source>
        <dbReference type="PROSITE" id="PS51456"/>
    </source>
</evidence>
<dbReference type="OrthoDB" id="203287at2759"/>
<dbReference type="Gene3D" id="1.20.58.530">
    <property type="match status" value="1"/>
</dbReference>
<keyword evidence="3 6" id="KW-0518">Myosin</keyword>
<feature type="region of interest" description="Disordered" evidence="8">
    <location>
        <begin position="1005"/>
        <end position="1034"/>
    </location>
</feature>
<feature type="coiled-coil region" evidence="7">
    <location>
        <begin position="1045"/>
        <end position="1130"/>
    </location>
</feature>
<gene>
    <name evidence="10" type="ORF">AURANDRAFT_62511</name>
</gene>
<feature type="compositionally biased region" description="Low complexity" evidence="8">
    <location>
        <begin position="1437"/>
        <end position="1446"/>
    </location>
</feature>
<dbReference type="SUPFAM" id="SSF52540">
    <property type="entry name" value="P-loop containing nucleoside triphosphate hydrolases"/>
    <property type="match status" value="1"/>
</dbReference>
<dbReference type="EMBL" id="GL833124">
    <property type="protein sequence ID" value="EGB10516.1"/>
    <property type="molecule type" value="Genomic_DNA"/>
</dbReference>
<keyword evidence="2 6" id="KW-0067">ATP-binding</keyword>
<evidence type="ECO:0000256" key="4">
    <source>
        <dbReference type="ARBA" id="ARBA00023175"/>
    </source>
</evidence>